<evidence type="ECO:0000256" key="5">
    <source>
        <dbReference type="ARBA" id="ARBA00022723"/>
    </source>
</evidence>
<feature type="region of interest" description="Disordered" evidence="9">
    <location>
        <begin position="46"/>
        <end position="71"/>
    </location>
</feature>
<evidence type="ECO:0000256" key="6">
    <source>
        <dbReference type="ARBA" id="ARBA00022759"/>
    </source>
</evidence>
<dbReference type="SUPFAM" id="SSF55658">
    <property type="entry name" value="L9 N-domain-like"/>
    <property type="match status" value="1"/>
</dbReference>
<proteinExistence type="inferred from homology"/>
<name>A0A6A6XNU0_9PLEO</name>
<dbReference type="Proteomes" id="UP000799757">
    <property type="component" value="Unassembled WGS sequence"/>
</dbReference>
<keyword evidence="5" id="KW-0479">Metal-binding</keyword>
<dbReference type="OrthoDB" id="407198at2759"/>
<keyword evidence="4" id="KW-0540">Nuclease</keyword>
<dbReference type="GO" id="GO:0046872">
    <property type="term" value="F:metal ion binding"/>
    <property type="evidence" value="ECO:0007669"/>
    <property type="project" value="UniProtKB-KW"/>
</dbReference>
<dbReference type="EC" id="3.1.26.4" evidence="3"/>
<dbReference type="InterPro" id="IPR009027">
    <property type="entry name" value="Ribosomal_bL9/RNase_H1_N"/>
</dbReference>
<evidence type="ECO:0000256" key="7">
    <source>
        <dbReference type="ARBA" id="ARBA00022801"/>
    </source>
</evidence>
<organism evidence="11 12">
    <name type="scientific">Melanomma pulvis-pyrius CBS 109.77</name>
    <dbReference type="NCBI Taxonomy" id="1314802"/>
    <lineage>
        <taxon>Eukaryota</taxon>
        <taxon>Fungi</taxon>
        <taxon>Dikarya</taxon>
        <taxon>Ascomycota</taxon>
        <taxon>Pezizomycotina</taxon>
        <taxon>Dothideomycetes</taxon>
        <taxon>Pleosporomycetidae</taxon>
        <taxon>Pleosporales</taxon>
        <taxon>Melanommataceae</taxon>
        <taxon>Melanomma</taxon>
    </lineage>
</organism>
<sequence length="71" mass="8118">MGNQKKAKFYAVHKGHNPGVYTTYAEVLEQITGFQRNSHKSFSTKEEAEYFVERGHERPKTPPTTGEPIVH</sequence>
<keyword evidence="12" id="KW-1185">Reference proteome</keyword>
<keyword evidence="8" id="KW-0460">Magnesium</keyword>
<evidence type="ECO:0000259" key="10">
    <source>
        <dbReference type="Pfam" id="PF01693"/>
    </source>
</evidence>
<gene>
    <name evidence="11" type="ORF">K505DRAFT_322177</name>
</gene>
<evidence type="ECO:0000313" key="11">
    <source>
        <dbReference type="EMBL" id="KAF2798022.1"/>
    </source>
</evidence>
<comment type="similarity">
    <text evidence="2">Belongs to the RNase H family.</text>
</comment>
<protein>
    <recommendedName>
        <fullName evidence="3">ribonuclease H</fullName>
        <ecNumber evidence="3">3.1.26.4</ecNumber>
    </recommendedName>
</protein>
<evidence type="ECO:0000256" key="3">
    <source>
        <dbReference type="ARBA" id="ARBA00012180"/>
    </source>
</evidence>
<evidence type="ECO:0000313" key="12">
    <source>
        <dbReference type="Proteomes" id="UP000799757"/>
    </source>
</evidence>
<dbReference type="GO" id="GO:0004523">
    <property type="term" value="F:RNA-DNA hybrid ribonuclease activity"/>
    <property type="evidence" value="ECO:0007669"/>
    <property type="project" value="UniProtKB-EC"/>
</dbReference>
<evidence type="ECO:0000256" key="1">
    <source>
        <dbReference type="ARBA" id="ARBA00001946"/>
    </source>
</evidence>
<evidence type="ECO:0000256" key="9">
    <source>
        <dbReference type="SAM" id="MobiDB-lite"/>
    </source>
</evidence>
<evidence type="ECO:0000256" key="2">
    <source>
        <dbReference type="ARBA" id="ARBA00005300"/>
    </source>
</evidence>
<evidence type="ECO:0000256" key="4">
    <source>
        <dbReference type="ARBA" id="ARBA00022722"/>
    </source>
</evidence>
<evidence type="ECO:0000256" key="8">
    <source>
        <dbReference type="ARBA" id="ARBA00022842"/>
    </source>
</evidence>
<dbReference type="FunFam" id="3.40.970.10:FF:000001">
    <property type="entry name" value="Ribonuclease H1"/>
    <property type="match status" value="1"/>
</dbReference>
<dbReference type="AlphaFoldDB" id="A0A6A6XNU0"/>
<dbReference type="Pfam" id="PF01693">
    <property type="entry name" value="Cauli_VI"/>
    <property type="match status" value="1"/>
</dbReference>
<feature type="compositionally biased region" description="Basic and acidic residues" evidence="9">
    <location>
        <begin position="46"/>
        <end position="60"/>
    </location>
</feature>
<dbReference type="EMBL" id="MU001793">
    <property type="protein sequence ID" value="KAF2798022.1"/>
    <property type="molecule type" value="Genomic_DNA"/>
</dbReference>
<accession>A0A6A6XNU0</accession>
<dbReference type="Gene3D" id="3.40.970.10">
    <property type="entry name" value="Ribonuclease H1, N-terminal domain"/>
    <property type="match status" value="1"/>
</dbReference>
<keyword evidence="6" id="KW-0255">Endonuclease</keyword>
<keyword evidence="7" id="KW-0378">Hydrolase</keyword>
<dbReference type="InterPro" id="IPR011320">
    <property type="entry name" value="RNase_H1_N"/>
</dbReference>
<comment type="cofactor">
    <cofactor evidence="1">
        <name>Mg(2+)</name>
        <dbReference type="ChEBI" id="CHEBI:18420"/>
    </cofactor>
</comment>
<dbReference type="InterPro" id="IPR037056">
    <property type="entry name" value="RNase_H1_N_sf"/>
</dbReference>
<reference evidence="11" key="1">
    <citation type="journal article" date="2020" name="Stud. Mycol.">
        <title>101 Dothideomycetes genomes: a test case for predicting lifestyles and emergence of pathogens.</title>
        <authorList>
            <person name="Haridas S."/>
            <person name="Albert R."/>
            <person name="Binder M."/>
            <person name="Bloem J."/>
            <person name="Labutti K."/>
            <person name="Salamov A."/>
            <person name="Andreopoulos B."/>
            <person name="Baker S."/>
            <person name="Barry K."/>
            <person name="Bills G."/>
            <person name="Bluhm B."/>
            <person name="Cannon C."/>
            <person name="Castanera R."/>
            <person name="Culley D."/>
            <person name="Daum C."/>
            <person name="Ezra D."/>
            <person name="Gonzalez J."/>
            <person name="Henrissat B."/>
            <person name="Kuo A."/>
            <person name="Liang C."/>
            <person name="Lipzen A."/>
            <person name="Lutzoni F."/>
            <person name="Magnuson J."/>
            <person name="Mondo S."/>
            <person name="Nolan M."/>
            <person name="Ohm R."/>
            <person name="Pangilinan J."/>
            <person name="Park H.-J."/>
            <person name="Ramirez L."/>
            <person name="Alfaro M."/>
            <person name="Sun H."/>
            <person name="Tritt A."/>
            <person name="Yoshinaga Y."/>
            <person name="Zwiers L.-H."/>
            <person name="Turgeon B."/>
            <person name="Goodwin S."/>
            <person name="Spatafora J."/>
            <person name="Crous P."/>
            <person name="Grigoriev I."/>
        </authorList>
    </citation>
    <scope>NUCLEOTIDE SEQUENCE</scope>
    <source>
        <strain evidence="11">CBS 109.77</strain>
    </source>
</reference>
<feature type="domain" description="Ribonuclease H1 N-terminal" evidence="10">
    <location>
        <begin position="8"/>
        <end position="51"/>
    </location>
</feature>